<evidence type="ECO:0000256" key="3">
    <source>
        <dbReference type="ARBA" id="ARBA00022989"/>
    </source>
</evidence>
<keyword evidence="2" id="KW-0812">Transmembrane</keyword>
<evidence type="ECO:0000256" key="5">
    <source>
        <dbReference type="SAM" id="MobiDB-lite"/>
    </source>
</evidence>
<dbReference type="PANTHER" id="PTHR35518">
    <property type="entry name" value="MAINTENANCE OF TELOMOERE CAPPING"/>
    <property type="match status" value="1"/>
</dbReference>
<protein>
    <recommendedName>
        <fullName evidence="8">C-type lectin domain-containing protein</fullName>
    </recommendedName>
</protein>
<dbReference type="GO" id="GO:0008081">
    <property type="term" value="F:phosphoric diester hydrolase activity"/>
    <property type="evidence" value="ECO:0007669"/>
    <property type="project" value="InterPro"/>
</dbReference>
<comment type="caution">
    <text evidence="6">The sequence shown here is derived from an EMBL/GenBank/DDBJ whole genome shotgun (WGS) entry which is preliminary data.</text>
</comment>
<sequence length="691" mass="72025">MVDGVACKRSRRHAGWTATLAVATHRLRWTAVAAVLSVLVAWSGAAVMGLPGLASAASAEPQNVVAVTTTATPVSAGLVAVPANPATQFAIVTPPANGTATVSGATFTYTPANGYVGTDAFSYATTDGVTVSTPATVGVTVMSPASAPPSLATACTDLGPAFTPVCTAIGDVTNPVVNACSTVGSVAACSWFGGNKHGLISACFDVATGQLESACKTLDAAAQLVASQCRVINGPIDYCALRNGSPIGNRSVQQYLAGPVHRALAQQYRLNMTLPLGQTQLPATHNSFNYTNANVPPTLSGMDPDQLYSLVDQLDLDMRFIELDLHWYPSLGAPGGYQPILCHGFDNHLGCTFEGPASKGLQEIRGWLDAHPDQVIVLYIENRLDDPVDDVTKSLPAGAAVIESTLGNTSARDLLFRPSQVQPGSSCDTQPIPLGVTMAQILASGKQVLMYTNSGCGQNAAWDALGFNDSNVAEKGRPVTVAYPDCYFSRAQYESSYTRFFDSSTLVDVLAGGGNAQPMTSADIHEMMKCGANAPGPNFLDPQADQLAGFSWSWSYGQPVSSPTQQCAVHSGDGRFQAEACGQFLKYACQAPDGWHISSGAGQFAGGALGCAGQGAFAVPRTGYENELLKTAKAQAGVDRVWLAYTAGNDGNWSMGSTPPPAPSAQLRPVTPSLPPYPVEMPDMPFPITVS</sequence>
<proteinExistence type="predicted"/>
<accession>A0A5C7Y881</accession>
<organism evidence="6 7">
    <name type="scientific">Mycolicibacter arupensis</name>
    <dbReference type="NCBI Taxonomy" id="342002"/>
    <lineage>
        <taxon>Bacteria</taxon>
        <taxon>Bacillati</taxon>
        <taxon>Actinomycetota</taxon>
        <taxon>Actinomycetes</taxon>
        <taxon>Mycobacteriales</taxon>
        <taxon>Mycobacteriaceae</taxon>
        <taxon>Mycolicibacter</taxon>
    </lineage>
</organism>
<evidence type="ECO:0000256" key="2">
    <source>
        <dbReference type="ARBA" id="ARBA00022692"/>
    </source>
</evidence>
<dbReference type="AlphaFoldDB" id="A0A5C7Y881"/>
<evidence type="ECO:0000256" key="1">
    <source>
        <dbReference type="ARBA" id="ARBA00004370"/>
    </source>
</evidence>
<reference evidence="6 7" key="1">
    <citation type="submission" date="2018-09" db="EMBL/GenBank/DDBJ databases">
        <title>Metagenome Assembled Genomes from an Advanced Water Purification Facility.</title>
        <authorList>
            <person name="Stamps B.W."/>
            <person name="Spear J.R."/>
        </authorList>
    </citation>
    <scope>NUCLEOTIDE SEQUENCE [LARGE SCALE GENOMIC DNA]</scope>
    <source>
        <strain evidence="6">Bin_29_2</strain>
    </source>
</reference>
<keyword evidence="3" id="KW-1133">Transmembrane helix</keyword>
<dbReference type="Gene3D" id="2.60.40.3440">
    <property type="match status" value="1"/>
</dbReference>
<gene>
    <name evidence="6" type="ORF">E6Q54_06980</name>
</gene>
<dbReference type="InterPro" id="IPR051008">
    <property type="entry name" value="Telomere_Capping_Maintenance"/>
</dbReference>
<evidence type="ECO:0000256" key="4">
    <source>
        <dbReference type="ARBA" id="ARBA00023136"/>
    </source>
</evidence>
<dbReference type="InterPro" id="IPR017946">
    <property type="entry name" value="PLC-like_Pdiesterase_TIM-brl"/>
</dbReference>
<comment type="subcellular location">
    <subcellularLocation>
        <location evidence="1">Membrane</location>
    </subcellularLocation>
</comment>
<dbReference type="PROSITE" id="PS50007">
    <property type="entry name" value="PIPLC_X_DOMAIN"/>
    <property type="match status" value="1"/>
</dbReference>
<dbReference type="Proteomes" id="UP000321797">
    <property type="component" value="Unassembled WGS sequence"/>
</dbReference>
<dbReference type="PANTHER" id="PTHR35518:SF2">
    <property type="entry name" value="MAINTENANCE OF TELOMERE CAPPING PROTEIN 6"/>
    <property type="match status" value="1"/>
</dbReference>
<feature type="region of interest" description="Disordered" evidence="5">
    <location>
        <begin position="654"/>
        <end position="676"/>
    </location>
</feature>
<keyword evidence="4" id="KW-0472">Membrane</keyword>
<dbReference type="GO" id="GO:0016020">
    <property type="term" value="C:membrane"/>
    <property type="evidence" value="ECO:0007669"/>
    <property type="project" value="UniProtKB-SubCell"/>
</dbReference>
<dbReference type="GO" id="GO:0006629">
    <property type="term" value="P:lipid metabolic process"/>
    <property type="evidence" value="ECO:0007669"/>
    <property type="project" value="InterPro"/>
</dbReference>
<evidence type="ECO:0000313" key="6">
    <source>
        <dbReference type="EMBL" id="TXI57813.1"/>
    </source>
</evidence>
<dbReference type="Gene3D" id="3.20.20.190">
    <property type="entry name" value="Phosphatidylinositol (PI) phosphodiesterase"/>
    <property type="match status" value="1"/>
</dbReference>
<evidence type="ECO:0000313" key="7">
    <source>
        <dbReference type="Proteomes" id="UP000321797"/>
    </source>
</evidence>
<dbReference type="SUPFAM" id="SSF51695">
    <property type="entry name" value="PLC-like phosphodiesterases"/>
    <property type="match status" value="1"/>
</dbReference>
<dbReference type="RefSeq" id="WP_276759641.1">
    <property type="nucleotide sequence ID" value="NZ_SSGD01000033.1"/>
</dbReference>
<name>A0A5C7Y881_9MYCO</name>
<dbReference type="Pfam" id="PF17963">
    <property type="entry name" value="Big_9"/>
    <property type="match status" value="1"/>
</dbReference>
<dbReference type="EMBL" id="SSGD01000033">
    <property type="protein sequence ID" value="TXI57813.1"/>
    <property type="molecule type" value="Genomic_DNA"/>
</dbReference>
<evidence type="ECO:0008006" key="8">
    <source>
        <dbReference type="Google" id="ProtNLM"/>
    </source>
</evidence>